<comment type="caution">
    <text evidence="2">The sequence shown here is derived from an EMBL/GenBank/DDBJ whole genome shotgun (WGS) entry which is preliminary data.</text>
</comment>
<dbReference type="RefSeq" id="WP_324770606.1">
    <property type="nucleotide sequence ID" value="NZ_BAAATS010000006.1"/>
</dbReference>
<evidence type="ECO:0000256" key="1">
    <source>
        <dbReference type="SAM" id="MobiDB-lite"/>
    </source>
</evidence>
<protein>
    <recommendedName>
        <fullName evidence="4">FXSXX-COOH protein</fullName>
    </recommendedName>
</protein>
<dbReference type="Proteomes" id="UP001352223">
    <property type="component" value="Unassembled WGS sequence"/>
</dbReference>
<feature type="region of interest" description="Disordered" evidence="1">
    <location>
        <begin position="32"/>
        <end position="64"/>
    </location>
</feature>
<gene>
    <name evidence="2" type="ORF">OKJ48_22315</name>
</gene>
<feature type="compositionally biased region" description="Gly residues" evidence="1">
    <location>
        <begin position="52"/>
        <end position="64"/>
    </location>
</feature>
<keyword evidence="3" id="KW-1185">Reference proteome</keyword>
<accession>A0ABU6CE27</accession>
<dbReference type="EMBL" id="JAOZYB010000197">
    <property type="protein sequence ID" value="MEB3962964.1"/>
    <property type="molecule type" value="Genomic_DNA"/>
</dbReference>
<name>A0ABU6CE27_9ACTN</name>
<evidence type="ECO:0000313" key="2">
    <source>
        <dbReference type="EMBL" id="MEB3962964.1"/>
    </source>
</evidence>
<evidence type="ECO:0000313" key="3">
    <source>
        <dbReference type="Proteomes" id="UP001352223"/>
    </source>
</evidence>
<reference evidence="2 3" key="1">
    <citation type="submission" date="2022-10" db="EMBL/GenBank/DDBJ databases">
        <authorList>
            <person name="Xie J."/>
            <person name="Shen N."/>
        </authorList>
    </citation>
    <scope>NUCLEOTIDE SEQUENCE [LARGE SCALE GENOMIC DNA]</scope>
    <source>
        <strain evidence="2 3">DSM 41681</strain>
    </source>
</reference>
<organism evidence="2 3">
    <name type="scientific">Streptomyces kunmingensis</name>
    <dbReference type="NCBI Taxonomy" id="68225"/>
    <lineage>
        <taxon>Bacteria</taxon>
        <taxon>Bacillati</taxon>
        <taxon>Actinomycetota</taxon>
        <taxon>Actinomycetes</taxon>
        <taxon>Kitasatosporales</taxon>
        <taxon>Streptomycetaceae</taxon>
        <taxon>Streptomyces</taxon>
    </lineage>
</organism>
<evidence type="ECO:0008006" key="4">
    <source>
        <dbReference type="Google" id="ProtNLM"/>
    </source>
</evidence>
<proteinExistence type="predicted"/>
<sequence>MKEPVRADRPADDVESDLADLAAISVAELRRHPAAPSRRLLDETRRPRGNAIAGGGGNPPGRAE</sequence>